<keyword evidence="1 4" id="KW-0732">Signal</keyword>
<organism evidence="6 7">
    <name type="scientific">Cephalotus follicularis</name>
    <name type="common">Albany pitcher plant</name>
    <dbReference type="NCBI Taxonomy" id="3775"/>
    <lineage>
        <taxon>Eukaryota</taxon>
        <taxon>Viridiplantae</taxon>
        <taxon>Streptophyta</taxon>
        <taxon>Embryophyta</taxon>
        <taxon>Tracheophyta</taxon>
        <taxon>Spermatophyta</taxon>
        <taxon>Magnoliopsida</taxon>
        <taxon>eudicotyledons</taxon>
        <taxon>Gunneridae</taxon>
        <taxon>Pentapetalae</taxon>
        <taxon>rosids</taxon>
        <taxon>fabids</taxon>
        <taxon>Oxalidales</taxon>
        <taxon>Cephalotaceae</taxon>
        <taxon>Cephalotus</taxon>
    </lineage>
</organism>
<name>A0A1Q3B7Z0_CEPFO</name>
<sequence>MASNSSFLLILSLLTFSYKAFLLVESNDTLIHNLCNKTPEPVICLQCLHSDPTSKTADAKGLAVIAINCGEFDTTILFNDSFNLYENTSDTDQPLKTMLEQCSENIVQARDSYHGLVVAVQDDAFDVAKASVNNDIIAYVQICTDQFNKYPTVPQPPRILAGIEIVNVDCQIILGILSSFVG</sequence>
<evidence type="ECO:0000256" key="3">
    <source>
        <dbReference type="ARBA" id="ARBA00038471"/>
    </source>
</evidence>
<evidence type="ECO:0000256" key="4">
    <source>
        <dbReference type="SAM" id="SignalP"/>
    </source>
</evidence>
<comment type="similarity">
    <text evidence="3">Belongs to the PMEI family.</text>
</comment>
<dbReference type="InterPro" id="IPR034086">
    <property type="entry name" value="PMEI_plant"/>
</dbReference>
<comment type="caution">
    <text evidence="6">The sequence shown here is derived from an EMBL/GenBank/DDBJ whole genome shotgun (WGS) entry which is preliminary data.</text>
</comment>
<feature type="signal peptide" evidence="4">
    <location>
        <begin position="1"/>
        <end position="20"/>
    </location>
</feature>
<dbReference type="GO" id="GO:0046910">
    <property type="term" value="F:pectinesterase inhibitor activity"/>
    <property type="evidence" value="ECO:0007669"/>
    <property type="project" value="InterPro"/>
</dbReference>
<evidence type="ECO:0000313" key="6">
    <source>
        <dbReference type="EMBL" id="GAV64015.1"/>
    </source>
</evidence>
<evidence type="ECO:0000313" key="7">
    <source>
        <dbReference type="Proteomes" id="UP000187406"/>
    </source>
</evidence>
<feature type="domain" description="Pectinesterase inhibitor" evidence="5">
    <location>
        <begin position="26"/>
        <end position="176"/>
    </location>
</feature>
<dbReference type="PANTHER" id="PTHR36710:SF12">
    <property type="entry name" value="CELL WALL _ VACUOLAR INHIBITOR OF FRUCTOSIDASE 2-LIKE"/>
    <property type="match status" value="1"/>
</dbReference>
<dbReference type="NCBIfam" id="TIGR01614">
    <property type="entry name" value="PME_inhib"/>
    <property type="match status" value="1"/>
</dbReference>
<keyword evidence="2" id="KW-1015">Disulfide bond</keyword>
<dbReference type="InParanoid" id="A0A1Q3B7Z0"/>
<dbReference type="CDD" id="cd15797">
    <property type="entry name" value="PMEI"/>
    <property type="match status" value="1"/>
</dbReference>
<feature type="chain" id="PRO_5010264686" evidence="4">
    <location>
        <begin position="21"/>
        <end position="182"/>
    </location>
</feature>
<dbReference type="PANTHER" id="PTHR36710">
    <property type="entry name" value="PECTINESTERASE INHIBITOR-LIKE"/>
    <property type="match status" value="1"/>
</dbReference>
<dbReference type="EMBL" id="BDDD01000330">
    <property type="protein sequence ID" value="GAV64015.1"/>
    <property type="molecule type" value="Genomic_DNA"/>
</dbReference>
<evidence type="ECO:0000259" key="5">
    <source>
        <dbReference type="SMART" id="SM00856"/>
    </source>
</evidence>
<evidence type="ECO:0000256" key="1">
    <source>
        <dbReference type="ARBA" id="ARBA00022729"/>
    </source>
</evidence>
<proteinExistence type="inferred from homology"/>
<dbReference type="Proteomes" id="UP000187406">
    <property type="component" value="Unassembled WGS sequence"/>
</dbReference>
<reference evidence="7" key="1">
    <citation type="submission" date="2016-04" db="EMBL/GenBank/DDBJ databases">
        <title>Cephalotus genome sequencing.</title>
        <authorList>
            <person name="Fukushima K."/>
            <person name="Hasebe M."/>
            <person name="Fang X."/>
        </authorList>
    </citation>
    <scope>NUCLEOTIDE SEQUENCE [LARGE SCALE GENOMIC DNA]</scope>
    <source>
        <strain evidence="7">cv. St1</strain>
    </source>
</reference>
<dbReference type="Pfam" id="PF04043">
    <property type="entry name" value="PMEI"/>
    <property type="match status" value="1"/>
</dbReference>
<dbReference type="OrthoDB" id="764172at2759"/>
<dbReference type="AlphaFoldDB" id="A0A1Q3B7Z0"/>
<dbReference type="InterPro" id="IPR035513">
    <property type="entry name" value="Invertase/methylesterase_inhib"/>
</dbReference>
<dbReference type="Gene3D" id="1.20.140.40">
    <property type="entry name" value="Invertase/pectin methylesterase inhibitor family protein"/>
    <property type="match status" value="1"/>
</dbReference>
<accession>A0A1Q3B7Z0</accession>
<keyword evidence="7" id="KW-1185">Reference proteome</keyword>
<gene>
    <name evidence="6" type="ORF">CFOL_v3_07533</name>
</gene>
<dbReference type="InterPro" id="IPR052421">
    <property type="entry name" value="PCW_Enzyme_Inhibitor"/>
</dbReference>
<dbReference type="SUPFAM" id="SSF101148">
    <property type="entry name" value="Plant invertase/pectin methylesterase inhibitor"/>
    <property type="match status" value="1"/>
</dbReference>
<protein>
    <submittedName>
        <fullName evidence="6">PMEI domain-containing protein</fullName>
    </submittedName>
</protein>
<dbReference type="InterPro" id="IPR006501">
    <property type="entry name" value="Pectinesterase_inhib_dom"/>
</dbReference>
<evidence type="ECO:0000256" key="2">
    <source>
        <dbReference type="ARBA" id="ARBA00023157"/>
    </source>
</evidence>
<dbReference type="SMART" id="SM00856">
    <property type="entry name" value="PMEI"/>
    <property type="match status" value="1"/>
</dbReference>